<keyword evidence="3" id="KW-0833">Ubl conjugation pathway</keyword>
<sequence length="396" mass="45044">MLDPTFCIKHCSVCVVLSCDAPECYVTDCPNGCGMRMHSCKIDDHVDQICPKTIVPCINKEVGCPYFLCREDRSFHLLTCPASVVSCNARCPWLFSQSETKTDSLVACTVNSIIHSASCNSYISRSINTSDPSIIGVDNVSNQRPLPTHTEQITNVLKLINEEQIDKTVTSKFVDSPLSSYMCDHPGYVCGRTVHRTNYGSHYQLHCNVQAQLDGWIELRCPLSFLGCKYAVVSLRPNSEHNHLLYNPTLATFTTRCESDSIDYTKAIYSKSTNLQYDFDFDKLPAELLVYLSFFLDNMSLLCLSRVSQRLSLIYKNILYARLIVTPKWDKIHYKISDIFSWRITEFIWSFPQRAESIISWRSAHGASARAKIAAHLTNCHYNDKTIRVLPFCYLE</sequence>
<feature type="domain" description="TRAF-type" evidence="6">
    <location>
        <begin position="29"/>
        <end position="64"/>
    </location>
</feature>
<dbReference type="PROSITE" id="PS50181">
    <property type="entry name" value="FBOX"/>
    <property type="match status" value="1"/>
</dbReference>
<keyword evidence="1 5" id="KW-0479">Metal-binding</keyword>
<accession>A0AA85KIV2</accession>
<dbReference type="AlphaFoldDB" id="A0AA85KIV2"/>
<feature type="zinc finger region" description="TRAF-type" evidence="5">
    <location>
        <begin position="29"/>
        <end position="64"/>
    </location>
</feature>
<evidence type="ECO:0000259" key="7">
    <source>
        <dbReference type="PROSITE" id="PS50181"/>
    </source>
</evidence>
<dbReference type="PROSITE" id="PS50145">
    <property type="entry name" value="ZF_TRAF"/>
    <property type="match status" value="1"/>
</dbReference>
<evidence type="ECO:0000256" key="3">
    <source>
        <dbReference type="ARBA" id="ARBA00022786"/>
    </source>
</evidence>
<protein>
    <recommendedName>
        <fullName evidence="10">F-box domain-containing protein</fullName>
    </recommendedName>
</protein>
<evidence type="ECO:0000256" key="1">
    <source>
        <dbReference type="ARBA" id="ARBA00022723"/>
    </source>
</evidence>
<evidence type="ECO:0000256" key="4">
    <source>
        <dbReference type="ARBA" id="ARBA00022833"/>
    </source>
</evidence>
<dbReference type="PANTHER" id="PTHR15933:SF20">
    <property type="entry name" value="F-BOX DOMAIN-CONTAINING PROTEIN"/>
    <property type="match status" value="1"/>
</dbReference>
<feature type="domain" description="F-box" evidence="7">
    <location>
        <begin position="278"/>
        <end position="323"/>
    </location>
</feature>
<dbReference type="InterPro" id="IPR001293">
    <property type="entry name" value="Znf_TRAF"/>
</dbReference>
<evidence type="ECO:0008006" key="10">
    <source>
        <dbReference type="Google" id="ProtNLM"/>
    </source>
</evidence>
<organism evidence="8 9">
    <name type="scientific">Trichobilharzia regenti</name>
    <name type="common">Nasal bird schistosome</name>
    <dbReference type="NCBI Taxonomy" id="157069"/>
    <lineage>
        <taxon>Eukaryota</taxon>
        <taxon>Metazoa</taxon>
        <taxon>Spiralia</taxon>
        <taxon>Lophotrochozoa</taxon>
        <taxon>Platyhelminthes</taxon>
        <taxon>Trematoda</taxon>
        <taxon>Digenea</taxon>
        <taxon>Strigeidida</taxon>
        <taxon>Schistosomatoidea</taxon>
        <taxon>Schistosomatidae</taxon>
        <taxon>Trichobilharzia</taxon>
    </lineage>
</organism>
<dbReference type="SUPFAM" id="SSF49599">
    <property type="entry name" value="TRAF domain-like"/>
    <property type="match status" value="1"/>
</dbReference>
<keyword evidence="4 5" id="KW-0862">Zinc</keyword>
<reference evidence="9" key="2">
    <citation type="submission" date="2023-11" db="UniProtKB">
        <authorList>
            <consortium name="WormBaseParasite"/>
        </authorList>
    </citation>
    <scope>IDENTIFICATION</scope>
</reference>
<dbReference type="Pfam" id="PF15966">
    <property type="entry name" value="F-box_4"/>
    <property type="match status" value="1"/>
</dbReference>
<evidence type="ECO:0000256" key="2">
    <source>
        <dbReference type="ARBA" id="ARBA00022771"/>
    </source>
</evidence>
<dbReference type="Gene3D" id="3.30.40.150">
    <property type="entry name" value="TRAF-like zinc-finger, N-terminal subdomain"/>
    <property type="match status" value="1"/>
</dbReference>
<dbReference type="PANTHER" id="PTHR15933">
    <property type="entry name" value="PROTEIN CBG16327"/>
    <property type="match status" value="1"/>
</dbReference>
<reference evidence="8" key="1">
    <citation type="submission" date="2022-06" db="EMBL/GenBank/DDBJ databases">
        <authorList>
            <person name="Berger JAMES D."/>
            <person name="Berger JAMES D."/>
        </authorList>
    </citation>
    <scope>NUCLEOTIDE SEQUENCE [LARGE SCALE GENOMIC DNA]</scope>
</reference>
<evidence type="ECO:0000313" key="9">
    <source>
        <dbReference type="WBParaSite" id="TREG1_91080.1"/>
    </source>
</evidence>
<name>A0AA85KIV2_TRIRE</name>
<keyword evidence="2 5" id="KW-0863">Zinc-finger</keyword>
<evidence type="ECO:0000259" key="6">
    <source>
        <dbReference type="PROSITE" id="PS50145"/>
    </source>
</evidence>
<dbReference type="InterPro" id="IPR043013">
    <property type="entry name" value="Znf_TRAF_N"/>
</dbReference>
<dbReference type="Proteomes" id="UP000050795">
    <property type="component" value="Unassembled WGS sequence"/>
</dbReference>
<dbReference type="WBParaSite" id="TREG1_91080.1">
    <property type="protein sequence ID" value="TREG1_91080.1"/>
    <property type="gene ID" value="TREG1_91080"/>
</dbReference>
<dbReference type="GO" id="GO:0061630">
    <property type="term" value="F:ubiquitin protein ligase activity"/>
    <property type="evidence" value="ECO:0007669"/>
    <property type="project" value="InterPro"/>
</dbReference>
<evidence type="ECO:0000256" key="5">
    <source>
        <dbReference type="PROSITE-ProRule" id="PRU00207"/>
    </source>
</evidence>
<dbReference type="InterPro" id="IPR031890">
    <property type="entry name" value="Fbxo30/Fbxo40"/>
</dbReference>
<dbReference type="Pfam" id="PF15965">
    <property type="entry name" value="zf-TRAF_2"/>
    <property type="match status" value="1"/>
</dbReference>
<dbReference type="InterPro" id="IPR001810">
    <property type="entry name" value="F-box_dom"/>
</dbReference>
<keyword evidence="8" id="KW-1185">Reference proteome</keyword>
<dbReference type="GO" id="GO:0008270">
    <property type="term" value="F:zinc ion binding"/>
    <property type="evidence" value="ECO:0007669"/>
    <property type="project" value="UniProtKB-KW"/>
</dbReference>
<proteinExistence type="predicted"/>
<evidence type="ECO:0000313" key="8">
    <source>
        <dbReference type="Proteomes" id="UP000050795"/>
    </source>
</evidence>